<reference evidence="2" key="1">
    <citation type="submission" date="2012-07" db="EMBL/GenBank/DDBJ databases">
        <title>Genome of the Chinese tree shrew, a rising model animal genetically related to primates.</title>
        <authorList>
            <person name="Zhang G."/>
            <person name="Fan Y."/>
            <person name="Yao Y."/>
            <person name="Huang Z."/>
        </authorList>
    </citation>
    <scope>NUCLEOTIDE SEQUENCE [LARGE SCALE GENOMIC DNA]</scope>
</reference>
<dbReference type="Proteomes" id="UP000011518">
    <property type="component" value="Unassembled WGS sequence"/>
</dbReference>
<dbReference type="AlphaFoldDB" id="L9LBR2"/>
<dbReference type="InParanoid" id="L9LBR2"/>
<gene>
    <name evidence="1" type="ORF">TREES_T100015617</name>
</gene>
<accession>L9LBR2</accession>
<protein>
    <submittedName>
        <fullName evidence="1">Uncharacterized protein</fullName>
    </submittedName>
</protein>
<proteinExistence type="predicted"/>
<sequence length="141" mass="15828">MVSFLLHPWSLLQELMVSFLLHPWRLLQELMVSFLLARRLLQELMISFLLHPRRLLRELMAVAHGAVVSLLGLSHAPGGESHMPHLPPRKGGEWCWRTPSAQLHGAGVTSGGFLAGLHEVVVLMALCGRDEGTDEEKWLQQ</sequence>
<dbReference type="EMBL" id="KB320472">
    <property type="protein sequence ID" value="ELW71192.1"/>
    <property type="molecule type" value="Genomic_DNA"/>
</dbReference>
<evidence type="ECO:0000313" key="2">
    <source>
        <dbReference type="Proteomes" id="UP000011518"/>
    </source>
</evidence>
<reference evidence="2" key="2">
    <citation type="journal article" date="2013" name="Nat. Commun.">
        <title>Genome of the Chinese tree shrew.</title>
        <authorList>
            <person name="Fan Y."/>
            <person name="Huang Z.Y."/>
            <person name="Cao C.C."/>
            <person name="Chen C.S."/>
            <person name="Chen Y.X."/>
            <person name="Fan D.D."/>
            <person name="He J."/>
            <person name="Hou H.L."/>
            <person name="Hu L."/>
            <person name="Hu X.T."/>
            <person name="Jiang X.T."/>
            <person name="Lai R."/>
            <person name="Lang Y.S."/>
            <person name="Liang B."/>
            <person name="Liao S.G."/>
            <person name="Mu D."/>
            <person name="Ma Y.Y."/>
            <person name="Niu Y.Y."/>
            <person name="Sun X.Q."/>
            <person name="Xia J.Q."/>
            <person name="Xiao J."/>
            <person name="Xiong Z.Q."/>
            <person name="Xu L."/>
            <person name="Yang L."/>
            <person name="Zhang Y."/>
            <person name="Zhao W."/>
            <person name="Zhao X.D."/>
            <person name="Zheng Y.T."/>
            <person name="Zhou J.M."/>
            <person name="Zhu Y.B."/>
            <person name="Zhang G.J."/>
            <person name="Wang J."/>
            <person name="Yao Y.G."/>
        </authorList>
    </citation>
    <scope>NUCLEOTIDE SEQUENCE [LARGE SCALE GENOMIC DNA]</scope>
</reference>
<organism evidence="1 2">
    <name type="scientific">Tupaia chinensis</name>
    <name type="common">Chinese tree shrew</name>
    <name type="synonym">Tupaia belangeri chinensis</name>
    <dbReference type="NCBI Taxonomy" id="246437"/>
    <lineage>
        <taxon>Eukaryota</taxon>
        <taxon>Metazoa</taxon>
        <taxon>Chordata</taxon>
        <taxon>Craniata</taxon>
        <taxon>Vertebrata</taxon>
        <taxon>Euteleostomi</taxon>
        <taxon>Mammalia</taxon>
        <taxon>Eutheria</taxon>
        <taxon>Euarchontoglires</taxon>
        <taxon>Scandentia</taxon>
        <taxon>Tupaiidae</taxon>
        <taxon>Tupaia</taxon>
    </lineage>
</organism>
<keyword evidence="2" id="KW-1185">Reference proteome</keyword>
<evidence type="ECO:0000313" key="1">
    <source>
        <dbReference type="EMBL" id="ELW71192.1"/>
    </source>
</evidence>
<name>L9LBR2_TUPCH</name>